<evidence type="ECO:0000313" key="1">
    <source>
        <dbReference type="EMBL" id="MEC4295330.1"/>
    </source>
</evidence>
<evidence type="ECO:0000313" key="2">
    <source>
        <dbReference type="Proteomes" id="UP001343724"/>
    </source>
</evidence>
<evidence type="ECO:0008006" key="3">
    <source>
        <dbReference type="Google" id="ProtNLM"/>
    </source>
</evidence>
<accession>A0ABU6IZX1</accession>
<dbReference type="EMBL" id="JAYMFH010000012">
    <property type="protein sequence ID" value="MEC4295330.1"/>
    <property type="molecule type" value="Genomic_DNA"/>
</dbReference>
<organism evidence="1 2">
    <name type="scientific">Adlercreutzia shanghongiae</name>
    <dbReference type="NCBI Taxonomy" id="3111773"/>
    <lineage>
        <taxon>Bacteria</taxon>
        <taxon>Bacillati</taxon>
        <taxon>Actinomycetota</taxon>
        <taxon>Coriobacteriia</taxon>
        <taxon>Eggerthellales</taxon>
        <taxon>Eggerthellaceae</taxon>
        <taxon>Adlercreutzia</taxon>
    </lineage>
</organism>
<dbReference type="Proteomes" id="UP001343724">
    <property type="component" value="Unassembled WGS sequence"/>
</dbReference>
<comment type="caution">
    <text evidence="1">The sequence shown here is derived from an EMBL/GenBank/DDBJ whole genome shotgun (WGS) entry which is preliminary data.</text>
</comment>
<proteinExistence type="predicted"/>
<keyword evidence="2" id="KW-1185">Reference proteome</keyword>
<protein>
    <recommendedName>
        <fullName evidence="3">Restriction system protein Mrr-like N-terminal domain-containing protein</fullName>
    </recommendedName>
</protein>
<sequence>MVKGDLPELLGATLVELNGSGTILDVCKMFWEEHEEELRSSGDLFYTWQYDIRWAATTLRKEGIMKDASLSKTGVWELSSRGSNQ</sequence>
<reference evidence="1 2" key="1">
    <citation type="submission" date="2024-01" db="EMBL/GenBank/DDBJ databases">
        <title>novel species in genus Adlercreutzia.</title>
        <authorList>
            <person name="Liu X."/>
        </authorList>
    </citation>
    <scope>NUCLEOTIDE SEQUENCE [LARGE SCALE GENOMIC DNA]</scope>
    <source>
        <strain evidence="1 2">R22</strain>
    </source>
</reference>
<name>A0ABU6IZX1_9ACTN</name>
<dbReference type="RefSeq" id="WP_326454861.1">
    <property type="nucleotide sequence ID" value="NZ_JAYMFH010000012.1"/>
</dbReference>
<gene>
    <name evidence="1" type="ORF">VJ920_08395</name>
</gene>